<keyword evidence="6" id="KW-0238">DNA-binding</keyword>
<evidence type="ECO:0000256" key="3">
    <source>
        <dbReference type="ARBA" id="ARBA00020541"/>
    </source>
</evidence>
<evidence type="ECO:0000256" key="2">
    <source>
        <dbReference type="ARBA" id="ARBA00007183"/>
    </source>
</evidence>
<protein>
    <recommendedName>
        <fullName evidence="3">Relaxosome protein TraY</fullName>
    </recommendedName>
</protein>
<evidence type="ECO:0000313" key="8">
    <source>
        <dbReference type="Proteomes" id="UP000254794"/>
    </source>
</evidence>
<keyword evidence="4" id="KW-0963">Cytoplasm</keyword>
<keyword evidence="8" id="KW-1185">Reference proteome</keyword>
<sequence length="101" mass="11905">MVFYMFLKSSVNDLLHKKIAIESKLKYLIQGFVMKEKIQYKSVHITIKLSSKENKALSLAAERSGRKKIQEAKLRLEDHLSRFRSISELNQTVPYKNYQEK</sequence>
<evidence type="ECO:0000256" key="1">
    <source>
        <dbReference type="ARBA" id="ARBA00004496"/>
    </source>
</evidence>
<dbReference type="EMBL" id="UGOD01000005">
    <property type="protein sequence ID" value="STX81532.1"/>
    <property type="molecule type" value="Genomic_DNA"/>
</dbReference>
<reference evidence="7 8" key="1">
    <citation type="submission" date="2018-06" db="EMBL/GenBank/DDBJ databases">
        <authorList>
            <consortium name="Pathogen Informatics"/>
            <person name="Doyle S."/>
        </authorList>
    </citation>
    <scope>NUCLEOTIDE SEQUENCE [LARGE SCALE GENOMIC DNA]</scope>
    <source>
        <strain evidence="7 8">NCTC13316</strain>
    </source>
</reference>
<accession>A0A378KE63</accession>
<proteinExistence type="inferred from homology"/>
<dbReference type="Proteomes" id="UP000254794">
    <property type="component" value="Unassembled WGS sequence"/>
</dbReference>
<dbReference type="GO" id="GO:0003677">
    <property type="term" value="F:DNA binding"/>
    <property type="evidence" value="ECO:0007669"/>
    <property type="project" value="UniProtKB-KW"/>
</dbReference>
<evidence type="ECO:0000256" key="4">
    <source>
        <dbReference type="ARBA" id="ARBA00022490"/>
    </source>
</evidence>
<dbReference type="GO" id="GO:0005737">
    <property type="term" value="C:cytoplasm"/>
    <property type="evidence" value="ECO:0007669"/>
    <property type="project" value="UniProtKB-SubCell"/>
</dbReference>
<name>A0A378KE63_9GAMM</name>
<dbReference type="Pfam" id="PF05509">
    <property type="entry name" value="TraY"/>
    <property type="match status" value="1"/>
</dbReference>
<organism evidence="7 8">
    <name type="scientific">Legionella busanensis</name>
    <dbReference type="NCBI Taxonomy" id="190655"/>
    <lineage>
        <taxon>Bacteria</taxon>
        <taxon>Pseudomonadati</taxon>
        <taxon>Pseudomonadota</taxon>
        <taxon>Gammaproteobacteria</taxon>
        <taxon>Legionellales</taxon>
        <taxon>Legionellaceae</taxon>
        <taxon>Legionella</taxon>
    </lineage>
</organism>
<evidence type="ECO:0000256" key="6">
    <source>
        <dbReference type="ARBA" id="ARBA00023125"/>
    </source>
</evidence>
<dbReference type="AlphaFoldDB" id="A0A378KE63"/>
<keyword evidence="5" id="KW-0184">Conjugation</keyword>
<evidence type="ECO:0000256" key="5">
    <source>
        <dbReference type="ARBA" id="ARBA00022971"/>
    </source>
</evidence>
<comment type="similarity">
    <text evidence="2">Belongs to the TraY family.</text>
</comment>
<evidence type="ECO:0000313" key="7">
    <source>
        <dbReference type="EMBL" id="STX81532.1"/>
    </source>
</evidence>
<comment type="subcellular location">
    <subcellularLocation>
        <location evidence="1">Cytoplasm</location>
    </subcellularLocation>
</comment>
<dbReference type="InterPro" id="IPR008876">
    <property type="entry name" value="TraY"/>
</dbReference>
<gene>
    <name evidence="7" type="ORF">NCTC13316_03405</name>
</gene>